<dbReference type="PANTHER" id="PTHR45969">
    <property type="entry name" value="RING ZINC FINGER PROTEIN-RELATED"/>
    <property type="match status" value="1"/>
</dbReference>
<dbReference type="Gene3D" id="3.30.40.10">
    <property type="entry name" value="Zinc/RING finger domain, C3HC4 (zinc finger)"/>
    <property type="match status" value="1"/>
</dbReference>
<comment type="caution">
    <text evidence="6">The sequence shown here is derived from an EMBL/GenBank/DDBJ whole genome shotgun (WGS) entry which is preliminary data.</text>
</comment>
<keyword evidence="7" id="KW-1185">Reference proteome</keyword>
<evidence type="ECO:0000256" key="1">
    <source>
        <dbReference type="ARBA" id="ARBA00022723"/>
    </source>
</evidence>
<keyword evidence="2 4" id="KW-0863">Zinc-finger</keyword>
<evidence type="ECO:0000313" key="6">
    <source>
        <dbReference type="EMBL" id="KAK0407824.1"/>
    </source>
</evidence>
<evidence type="ECO:0000256" key="3">
    <source>
        <dbReference type="ARBA" id="ARBA00022833"/>
    </source>
</evidence>
<gene>
    <name evidence="6" type="ORF">QR680_003617</name>
</gene>
<dbReference type="AlphaFoldDB" id="A0AA39LSM9"/>
<dbReference type="InterPro" id="IPR001841">
    <property type="entry name" value="Znf_RING"/>
</dbReference>
<proteinExistence type="predicted"/>
<evidence type="ECO:0000256" key="4">
    <source>
        <dbReference type="PROSITE-ProRule" id="PRU00175"/>
    </source>
</evidence>
<accession>A0AA39LSM9</accession>
<dbReference type="SMART" id="SM00184">
    <property type="entry name" value="RING"/>
    <property type="match status" value="1"/>
</dbReference>
<dbReference type="EMBL" id="JAUCMV010000003">
    <property type="protein sequence ID" value="KAK0407824.1"/>
    <property type="molecule type" value="Genomic_DNA"/>
</dbReference>
<evidence type="ECO:0000256" key="2">
    <source>
        <dbReference type="ARBA" id="ARBA00022771"/>
    </source>
</evidence>
<sequence>MSTFARFNCSICLDWLDDAQSVMITHCGHVFHGDCIKKSVQCPCCREVIKDTKPVYFSSAPFSQSHQQAELDRAYKTIDGLQKEVDKMKKNAVDRSGTFRDWYVDMEPPRPAPVQPFDDAAQRIMSAESTISDDLWRDFYNIQRTLQSMHETNMSIDEWLDQRAQSRLARSSYLSTQPLPRQHAHDNPEQSQSSIGIAEEALSQWELEERALQDALFD</sequence>
<reference evidence="6" key="1">
    <citation type="submission" date="2023-06" db="EMBL/GenBank/DDBJ databases">
        <title>Genomic analysis of the entomopathogenic nematode Steinernema hermaphroditum.</title>
        <authorList>
            <person name="Schwarz E.M."/>
            <person name="Heppert J.K."/>
            <person name="Baniya A."/>
            <person name="Schwartz H.T."/>
            <person name="Tan C.-H."/>
            <person name="Antoshechkin I."/>
            <person name="Sternberg P.W."/>
            <person name="Goodrich-Blair H."/>
            <person name="Dillman A.R."/>
        </authorList>
    </citation>
    <scope>NUCLEOTIDE SEQUENCE</scope>
    <source>
        <strain evidence="6">PS9179</strain>
        <tissue evidence="6">Whole animal</tissue>
    </source>
</reference>
<dbReference type="PROSITE" id="PS50089">
    <property type="entry name" value="ZF_RING_2"/>
    <property type="match status" value="1"/>
</dbReference>
<name>A0AA39LSM9_9BILA</name>
<dbReference type="InterPro" id="IPR013083">
    <property type="entry name" value="Znf_RING/FYVE/PHD"/>
</dbReference>
<keyword evidence="3" id="KW-0862">Zinc</keyword>
<dbReference type="Proteomes" id="UP001175271">
    <property type="component" value="Unassembled WGS sequence"/>
</dbReference>
<feature type="domain" description="RING-type" evidence="5">
    <location>
        <begin position="9"/>
        <end position="46"/>
    </location>
</feature>
<dbReference type="SUPFAM" id="SSF57850">
    <property type="entry name" value="RING/U-box"/>
    <property type="match status" value="1"/>
</dbReference>
<protein>
    <recommendedName>
        <fullName evidence="5">RING-type domain-containing protein</fullName>
    </recommendedName>
</protein>
<dbReference type="GO" id="GO:0008270">
    <property type="term" value="F:zinc ion binding"/>
    <property type="evidence" value="ECO:0007669"/>
    <property type="project" value="UniProtKB-KW"/>
</dbReference>
<organism evidence="6 7">
    <name type="scientific">Steinernema hermaphroditum</name>
    <dbReference type="NCBI Taxonomy" id="289476"/>
    <lineage>
        <taxon>Eukaryota</taxon>
        <taxon>Metazoa</taxon>
        <taxon>Ecdysozoa</taxon>
        <taxon>Nematoda</taxon>
        <taxon>Chromadorea</taxon>
        <taxon>Rhabditida</taxon>
        <taxon>Tylenchina</taxon>
        <taxon>Panagrolaimomorpha</taxon>
        <taxon>Strongyloidoidea</taxon>
        <taxon>Steinernematidae</taxon>
        <taxon>Steinernema</taxon>
    </lineage>
</organism>
<dbReference type="GO" id="GO:0016567">
    <property type="term" value="P:protein ubiquitination"/>
    <property type="evidence" value="ECO:0007669"/>
    <property type="project" value="TreeGrafter"/>
</dbReference>
<keyword evidence="1" id="KW-0479">Metal-binding</keyword>
<dbReference type="CDD" id="cd16448">
    <property type="entry name" value="RING-H2"/>
    <property type="match status" value="1"/>
</dbReference>
<evidence type="ECO:0000313" key="7">
    <source>
        <dbReference type="Proteomes" id="UP001175271"/>
    </source>
</evidence>
<dbReference type="Pfam" id="PF17123">
    <property type="entry name" value="zf-RING_11"/>
    <property type="match status" value="1"/>
</dbReference>
<dbReference type="PANTHER" id="PTHR45969:SF69">
    <property type="entry name" value="FINGER DOMAIN PROTEIN, PUTATIVE (AFU_ORTHOLOGUE AFUA_3G12190)-RELATED"/>
    <property type="match status" value="1"/>
</dbReference>
<dbReference type="GO" id="GO:0061630">
    <property type="term" value="F:ubiquitin protein ligase activity"/>
    <property type="evidence" value="ECO:0007669"/>
    <property type="project" value="TreeGrafter"/>
</dbReference>
<evidence type="ECO:0000259" key="5">
    <source>
        <dbReference type="PROSITE" id="PS50089"/>
    </source>
</evidence>